<organism evidence="1 2">
    <name type="scientific">Haemonchus contortus</name>
    <name type="common">Barber pole worm</name>
    <dbReference type="NCBI Taxonomy" id="6289"/>
    <lineage>
        <taxon>Eukaryota</taxon>
        <taxon>Metazoa</taxon>
        <taxon>Ecdysozoa</taxon>
        <taxon>Nematoda</taxon>
        <taxon>Chromadorea</taxon>
        <taxon>Rhabditida</taxon>
        <taxon>Rhabditina</taxon>
        <taxon>Rhabditomorpha</taxon>
        <taxon>Strongyloidea</taxon>
        <taxon>Trichostrongylidae</taxon>
        <taxon>Haemonchus</taxon>
    </lineage>
</organism>
<evidence type="ECO:0000313" key="1">
    <source>
        <dbReference type="Proteomes" id="UP000025227"/>
    </source>
</evidence>
<dbReference type="WBParaSite" id="HCON_00079900-00001">
    <property type="protein sequence ID" value="HCON_00079900-00001"/>
    <property type="gene ID" value="HCON_00079900"/>
</dbReference>
<keyword evidence="1" id="KW-1185">Reference proteome</keyword>
<reference evidence="2" key="1">
    <citation type="submission" date="2020-12" db="UniProtKB">
        <authorList>
            <consortium name="WormBaseParasite"/>
        </authorList>
    </citation>
    <scope>IDENTIFICATION</scope>
    <source>
        <strain evidence="2">MHco3</strain>
    </source>
</reference>
<dbReference type="AlphaFoldDB" id="A0A7I4YCY6"/>
<name>A0A7I4YCY6_HAECO</name>
<evidence type="ECO:0000313" key="2">
    <source>
        <dbReference type="WBParaSite" id="HCON_00079900-00001"/>
    </source>
</evidence>
<dbReference type="Proteomes" id="UP000025227">
    <property type="component" value="Unplaced"/>
</dbReference>
<proteinExistence type="predicted"/>
<sequence length="156" mass="17555">MQFGVIVAYAKGSKIRWALRFMRFLVTVGPRKALIGSIGAPDKYHDGVQPDDQTSSRKLRAKGMLCLVSIKQGFPGPLCPLHFHEVGELDEVGVQRRIIASCVIFAELNYCLYVREQLKEQVCLTAIRTDKLEKMQKAKLHLESRAAKESHAVDML</sequence>
<accession>A0A7I4YCY6</accession>
<protein>
    <submittedName>
        <fullName evidence="2">Transmembrane protein</fullName>
    </submittedName>
</protein>